<dbReference type="Proteomes" id="UP000324632">
    <property type="component" value="Chromosome 13"/>
</dbReference>
<keyword evidence="3" id="KW-1185">Reference proteome</keyword>
<feature type="compositionally biased region" description="Low complexity" evidence="1">
    <location>
        <begin position="173"/>
        <end position="184"/>
    </location>
</feature>
<reference evidence="2 3" key="1">
    <citation type="journal article" date="2019" name="Mol. Ecol. Resour.">
        <title>Chromosome-level genome assembly of Triplophysa tibetana, a fish adapted to the harsh high-altitude environment of the Tibetan Plateau.</title>
        <authorList>
            <person name="Yang X."/>
            <person name="Liu H."/>
            <person name="Ma Z."/>
            <person name="Zou Y."/>
            <person name="Zou M."/>
            <person name="Mao Y."/>
            <person name="Li X."/>
            <person name="Wang H."/>
            <person name="Chen T."/>
            <person name="Wang W."/>
            <person name="Yang R."/>
        </authorList>
    </citation>
    <scope>NUCLEOTIDE SEQUENCE [LARGE SCALE GENOMIC DNA]</scope>
    <source>
        <strain evidence="2">TTIB1903HZAU</strain>
        <tissue evidence="2">Muscle</tissue>
    </source>
</reference>
<feature type="compositionally biased region" description="Low complexity" evidence="1">
    <location>
        <begin position="370"/>
        <end position="382"/>
    </location>
</feature>
<feature type="compositionally biased region" description="Polar residues" evidence="1">
    <location>
        <begin position="137"/>
        <end position="156"/>
    </location>
</feature>
<comment type="caution">
    <text evidence="2">The sequence shown here is derived from an EMBL/GenBank/DDBJ whole genome shotgun (WGS) entry which is preliminary data.</text>
</comment>
<evidence type="ECO:0000313" key="3">
    <source>
        <dbReference type="Proteomes" id="UP000324632"/>
    </source>
</evidence>
<dbReference type="AlphaFoldDB" id="A0A5A9NT18"/>
<gene>
    <name evidence="2" type="ORF">E1301_Tti004780</name>
</gene>
<proteinExistence type="predicted"/>
<dbReference type="PANTHER" id="PTHR46745">
    <property type="entry name" value="TSC22 DOMAIN FAMILY PROTEIN 1"/>
    <property type="match status" value="1"/>
</dbReference>
<feature type="compositionally biased region" description="Acidic residues" evidence="1">
    <location>
        <begin position="157"/>
        <end position="166"/>
    </location>
</feature>
<evidence type="ECO:0000256" key="1">
    <source>
        <dbReference type="SAM" id="MobiDB-lite"/>
    </source>
</evidence>
<organism evidence="2 3">
    <name type="scientific">Triplophysa tibetana</name>
    <dbReference type="NCBI Taxonomy" id="1572043"/>
    <lineage>
        <taxon>Eukaryota</taxon>
        <taxon>Metazoa</taxon>
        <taxon>Chordata</taxon>
        <taxon>Craniata</taxon>
        <taxon>Vertebrata</taxon>
        <taxon>Euteleostomi</taxon>
        <taxon>Actinopterygii</taxon>
        <taxon>Neopterygii</taxon>
        <taxon>Teleostei</taxon>
        <taxon>Ostariophysi</taxon>
        <taxon>Cypriniformes</taxon>
        <taxon>Nemacheilidae</taxon>
        <taxon>Triplophysa</taxon>
    </lineage>
</organism>
<dbReference type="GO" id="GO:0005634">
    <property type="term" value="C:nucleus"/>
    <property type="evidence" value="ECO:0007669"/>
    <property type="project" value="TreeGrafter"/>
</dbReference>
<evidence type="ECO:0000313" key="2">
    <source>
        <dbReference type="EMBL" id="KAA0712623.1"/>
    </source>
</evidence>
<accession>A0A5A9NT18</accession>
<dbReference type="GO" id="GO:0005829">
    <property type="term" value="C:cytosol"/>
    <property type="evidence" value="ECO:0007669"/>
    <property type="project" value="TreeGrafter"/>
</dbReference>
<dbReference type="GO" id="GO:0008284">
    <property type="term" value="P:positive regulation of cell population proliferation"/>
    <property type="evidence" value="ECO:0007669"/>
    <property type="project" value="TreeGrafter"/>
</dbReference>
<feature type="region of interest" description="Disordered" evidence="1">
    <location>
        <begin position="67"/>
        <end position="215"/>
    </location>
</feature>
<protein>
    <submittedName>
        <fullName evidence="2">TSC22 domain family protein 1</fullName>
    </submittedName>
</protein>
<name>A0A5A9NT18_9TELE</name>
<sequence>MEENRNEDQRGAAVSRWACRVRGGPAPAVSSQQLLLARRVSAAYDVIARSPPALTCIYLQRGELHRMHHPEPSGENPGSRRMSHPSVFIGRRGSNTGAAPADEQQTPAGSSSPGPHHPPHSLSIPSAGAQVKKKSGFQITSVLPAQMSASGNNSIADDTESYDDMDESHTEDLSSSDILDVSVSRATDTGVPERSSSEETLNSLHGGETPGVVSPNETVMHQGYLVNGIHHQAHHHQGHHKTAARLPAVGPAALSGPVTQAKVADGRAAQAAVVEGGGAPVTAGVVSALPDTGGASVTVTQPPPPSTAAIQTQTSTASRFRVVKLDSNSEPFRKGRWTCAEFYEKDAPPGDPPAAHRTVENIIHSERESTSGSSSGSTLSGGDAQQTHAGPPPQLHAHPHESALLADAAPPPRPQQQVVYGAEGQIPPLQSSYLTKPPVSVALPPMEYSQISANGAQSLQIPPVQSAVSPRAAPLPIGMPPMGVQLFSSTASGPQPALHGAVVQGQQGGRGPPVGVLSGVTASQLEDAQRLLLQHHPLLALPRLAASGGLTGSSVADGGADAVFAVSTGADEDR</sequence>
<feature type="region of interest" description="Disordered" evidence="1">
    <location>
        <begin position="366"/>
        <end position="398"/>
    </location>
</feature>
<dbReference type="GO" id="GO:0043066">
    <property type="term" value="P:negative regulation of apoptotic process"/>
    <property type="evidence" value="ECO:0007669"/>
    <property type="project" value="TreeGrafter"/>
</dbReference>
<dbReference type="PANTHER" id="PTHR46745:SF1">
    <property type="entry name" value="TSC22 DOMAIN FAMILY PROTEIN 1"/>
    <property type="match status" value="1"/>
</dbReference>
<dbReference type="EMBL" id="SOYY01000013">
    <property type="protein sequence ID" value="KAA0712623.1"/>
    <property type="molecule type" value="Genomic_DNA"/>
</dbReference>
<feature type="compositionally biased region" description="Low complexity" evidence="1">
    <location>
        <begin position="107"/>
        <end position="127"/>
    </location>
</feature>